<dbReference type="InterPro" id="IPR012337">
    <property type="entry name" value="RNaseH-like_sf"/>
</dbReference>
<dbReference type="EMBL" id="OZ034814">
    <property type="protein sequence ID" value="CAL1360644.1"/>
    <property type="molecule type" value="Genomic_DNA"/>
</dbReference>
<evidence type="ECO:0000259" key="1">
    <source>
        <dbReference type="PROSITE" id="PS50994"/>
    </source>
</evidence>
<dbReference type="InterPro" id="IPR043502">
    <property type="entry name" value="DNA/RNA_pol_sf"/>
</dbReference>
<protein>
    <recommendedName>
        <fullName evidence="1">Integrase catalytic domain-containing protein</fullName>
    </recommendedName>
</protein>
<dbReference type="InterPro" id="IPR001584">
    <property type="entry name" value="Integrase_cat-core"/>
</dbReference>
<gene>
    <name evidence="2" type="ORF">LTRI10_LOCUS8067</name>
</gene>
<accession>A0AAV2CX19</accession>
<dbReference type="Proteomes" id="UP001497516">
    <property type="component" value="Chromosome 10"/>
</dbReference>
<dbReference type="AlphaFoldDB" id="A0AAV2CX19"/>
<dbReference type="CDD" id="cd09272">
    <property type="entry name" value="RNase_HI_RT_Ty1"/>
    <property type="match status" value="1"/>
</dbReference>
<dbReference type="InterPro" id="IPR057670">
    <property type="entry name" value="SH3_retrovirus"/>
</dbReference>
<proteinExistence type="predicted"/>
<dbReference type="SUPFAM" id="SSF56672">
    <property type="entry name" value="DNA/RNA polymerases"/>
    <property type="match status" value="1"/>
</dbReference>
<dbReference type="GO" id="GO:0003676">
    <property type="term" value="F:nucleic acid binding"/>
    <property type="evidence" value="ECO:0007669"/>
    <property type="project" value="InterPro"/>
</dbReference>
<dbReference type="PANTHER" id="PTHR11439:SF470">
    <property type="entry name" value="CYSTEINE-RICH RLK (RECEPTOR-LIKE PROTEIN KINASE) 8"/>
    <property type="match status" value="1"/>
</dbReference>
<dbReference type="InterPro" id="IPR013103">
    <property type="entry name" value="RVT_2"/>
</dbReference>
<dbReference type="Pfam" id="PF07727">
    <property type="entry name" value="RVT_2"/>
    <property type="match status" value="1"/>
</dbReference>
<dbReference type="Pfam" id="PF00665">
    <property type="entry name" value="rve"/>
    <property type="match status" value="1"/>
</dbReference>
<dbReference type="Gene3D" id="3.30.420.10">
    <property type="entry name" value="Ribonuclease H-like superfamily/Ribonuclease H"/>
    <property type="match status" value="1"/>
</dbReference>
<keyword evidence="3" id="KW-1185">Reference proteome</keyword>
<dbReference type="GO" id="GO:0015074">
    <property type="term" value="P:DNA integration"/>
    <property type="evidence" value="ECO:0007669"/>
    <property type="project" value="InterPro"/>
</dbReference>
<dbReference type="InterPro" id="IPR025724">
    <property type="entry name" value="GAG-pre-integrase_dom"/>
</dbReference>
<dbReference type="SUPFAM" id="SSF53098">
    <property type="entry name" value="Ribonuclease H-like"/>
    <property type="match status" value="1"/>
</dbReference>
<dbReference type="PROSITE" id="PS50994">
    <property type="entry name" value="INTEGRASE"/>
    <property type="match status" value="1"/>
</dbReference>
<dbReference type="Pfam" id="PF25597">
    <property type="entry name" value="SH3_retrovirus"/>
    <property type="match status" value="1"/>
</dbReference>
<evidence type="ECO:0000313" key="3">
    <source>
        <dbReference type="Proteomes" id="UP001497516"/>
    </source>
</evidence>
<dbReference type="InterPro" id="IPR036397">
    <property type="entry name" value="RNaseH_sf"/>
</dbReference>
<sequence length="953" mass="108398">MRIGLANQHRGLYHLATTNSPSFAEPSPSHQAATIYNFNPHQVNLWHWHLGHPSRDRYLLVKNNNSIVTSDLVLHCDICHLSKQKRLSFPLSDHSASEPFALIHVDIWGPLSVKSYDGFSYFLTIVDDYTRAVWVYLMHSKAETRELLQGFCQLVNTQFAKQVKTIRSGQGKEFHMTEFYRIHGIEHQTSCVETPQQNGRVERKHQHILNVARALRFQSGIPLKFWSDCILHSVYLINRMPTPLLQNKSPFEMLFNRPPLLQNLRVFGCLSYATTLPQGRTKFQPRARQSIFLGFPSGVKGYKLFDLHDHHVFISRNVTFYEDILPFKTIPDSPPPLSTIPHSSPLLAPHSIPTPIPNTSDNLTSRGAHPVPAADDVQIAHDTNSCPDDQDNVDVHLSGFNDGENVEEQLELEVQAEYEGRPIRVNRGKLPAKLDDYYVGSVSRYPMSDYLGYDQLAPKDKHYALSLIAEVEPSSYQEAAKSEVWNKAMNEEREALELNQTWEVVPLPKGKRAIGCKWVYTIKMRPDGRIERRKARLVAKGFTQIHGIDFLDTYSPVAKINSVKALLAVAASKGWVLEQMDVSNAFLHGDLEEEVHMQLPPGDPRAGSKDNLVCKLKKSLYGLKQASRQWFAKLTSSLLQHGFSQSASDYSLFTKWVHGRIVVLLVYVDDIILGGADKKDIEEVKLFLSRQFKIKDLGSLKYFLGLEITRNSEGIAVCQRKYCLDLLEDTGYLDAKDCKSPLDPKVKLKAKQVKPLDDPEVYRRLIGRLHYLTTTRPDLTFPMQQLSQFQKEPYTDHLQAAFRVLRYIKGSPGQGIFFKAEPTLRLIGYSDSDWASCPDSRRSITGYCTFLGSSLITWKSKKQTTVSRSSSEAEYRALAHLGCEVQWLKNLLAKLSVEVVLPISVFCDNRSAIHIAENPVFHERTKHIEIDVHVIRERVKAGLIKLFYVKTED</sequence>
<organism evidence="2 3">
    <name type="scientific">Linum trigynum</name>
    <dbReference type="NCBI Taxonomy" id="586398"/>
    <lineage>
        <taxon>Eukaryota</taxon>
        <taxon>Viridiplantae</taxon>
        <taxon>Streptophyta</taxon>
        <taxon>Embryophyta</taxon>
        <taxon>Tracheophyta</taxon>
        <taxon>Spermatophyta</taxon>
        <taxon>Magnoliopsida</taxon>
        <taxon>eudicotyledons</taxon>
        <taxon>Gunneridae</taxon>
        <taxon>Pentapetalae</taxon>
        <taxon>rosids</taxon>
        <taxon>fabids</taxon>
        <taxon>Malpighiales</taxon>
        <taxon>Linaceae</taxon>
        <taxon>Linum</taxon>
    </lineage>
</organism>
<dbReference type="PANTHER" id="PTHR11439">
    <property type="entry name" value="GAG-POL-RELATED RETROTRANSPOSON"/>
    <property type="match status" value="1"/>
</dbReference>
<evidence type="ECO:0000313" key="2">
    <source>
        <dbReference type="EMBL" id="CAL1360644.1"/>
    </source>
</evidence>
<reference evidence="2 3" key="1">
    <citation type="submission" date="2024-04" db="EMBL/GenBank/DDBJ databases">
        <authorList>
            <person name="Fracassetti M."/>
        </authorList>
    </citation>
    <scope>NUCLEOTIDE SEQUENCE [LARGE SCALE GENOMIC DNA]</scope>
</reference>
<dbReference type="Pfam" id="PF13976">
    <property type="entry name" value="gag_pre-integrs"/>
    <property type="match status" value="1"/>
</dbReference>
<feature type="domain" description="Integrase catalytic" evidence="1">
    <location>
        <begin position="95"/>
        <end position="258"/>
    </location>
</feature>
<name>A0AAV2CX19_9ROSI</name>